<proteinExistence type="predicted"/>
<feature type="region of interest" description="Disordered" evidence="1">
    <location>
        <begin position="1"/>
        <end position="66"/>
    </location>
</feature>
<protein>
    <submittedName>
        <fullName evidence="2">Uncharacterized protein</fullName>
    </submittedName>
</protein>
<gene>
    <name evidence="2" type="ORF">JVT61DRAFT_3774</name>
</gene>
<organism evidence="2 3">
    <name type="scientific">Boletus reticuloceps</name>
    <dbReference type="NCBI Taxonomy" id="495285"/>
    <lineage>
        <taxon>Eukaryota</taxon>
        <taxon>Fungi</taxon>
        <taxon>Dikarya</taxon>
        <taxon>Basidiomycota</taxon>
        <taxon>Agaricomycotina</taxon>
        <taxon>Agaricomycetes</taxon>
        <taxon>Agaricomycetidae</taxon>
        <taxon>Boletales</taxon>
        <taxon>Boletineae</taxon>
        <taxon>Boletaceae</taxon>
        <taxon>Boletoideae</taxon>
        <taxon>Boletus</taxon>
    </lineage>
</organism>
<reference evidence="2" key="1">
    <citation type="submission" date="2021-03" db="EMBL/GenBank/DDBJ databases">
        <title>Evolutionary innovations through gain and loss of genes in the ectomycorrhizal Boletales.</title>
        <authorList>
            <person name="Wu G."/>
            <person name="Miyauchi S."/>
            <person name="Morin E."/>
            <person name="Yang Z.-L."/>
            <person name="Xu J."/>
            <person name="Martin F.M."/>
        </authorList>
    </citation>
    <scope>NUCLEOTIDE SEQUENCE</scope>
    <source>
        <strain evidence="2">BR01</strain>
    </source>
</reference>
<sequence>MASSVSTSSSKKYSRTPDKCGQSVKKHKKHVSKSKNKPDSDPEESQNSSGDPDHSGSESESDLGVDPVDCKVAGRVIARCHDMFADVKKIIDIMLLVKQAEAAKNRDLSEPEDEGVREHRDNCLGKITAKTIV</sequence>
<keyword evidence="3" id="KW-1185">Reference proteome</keyword>
<accession>A0A8I2YN85</accession>
<evidence type="ECO:0000313" key="2">
    <source>
        <dbReference type="EMBL" id="KAG6374999.1"/>
    </source>
</evidence>
<dbReference type="OrthoDB" id="10613965at2759"/>
<feature type="compositionally biased region" description="Low complexity" evidence="1">
    <location>
        <begin position="1"/>
        <end position="11"/>
    </location>
</feature>
<name>A0A8I2YN85_9AGAM</name>
<dbReference type="AlphaFoldDB" id="A0A8I2YN85"/>
<dbReference type="EMBL" id="JAGFBS010000016">
    <property type="protein sequence ID" value="KAG6374999.1"/>
    <property type="molecule type" value="Genomic_DNA"/>
</dbReference>
<feature type="compositionally biased region" description="Basic residues" evidence="1">
    <location>
        <begin position="24"/>
        <end position="35"/>
    </location>
</feature>
<evidence type="ECO:0000313" key="3">
    <source>
        <dbReference type="Proteomes" id="UP000683000"/>
    </source>
</evidence>
<evidence type="ECO:0000256" key="1">
    <source>
        <dbReference type="SAM" id="MobiDB-lite"/>
    </source>
</evidence>
<dbReference type="Proteomes" id="UP000683000">
    <property type="component" value="Unassembled WGS sequence"/>
</dbReference>
<comment type="caution">
    <text evidence="2">The sequence shown here is derived from an EMBL/GenBank/DDBJ whole genome shotgun (WGS) entry which is preliminary data.</text>
</comment>